<keyword evidence="2" id="KW-1185">Reference proteome</keyword>
<reference evidence="1 2" key="1">
    <citation type="submission" date="2024-04" db="EMBL/GenBank/DDBJ databases">
        <title>Draft genome sequence of a multidrug-resistant Enterobacter quasihormaechei Hakim RU_CBWE strain isolated from pond surface water at the University of Rajshahi in Bangladesh.</title>
        <authorList>
            <person name="Raihan J."/>
            <person name="Islam M.S."/>
            <person name="Khan M.U."/>
            <person name="Romance M."/>
            <person name="Haque M.H."/>
        </authorList>
    </citation>
    <scope>NUCLEOTIDE SEQUENCE [LARGE SCALE GENOMIC DNA]</scope>
    <source>
        <strain evidence="1 2">Hakim RU_CBWE</strain>
    </source>
</reference>
<organism evidence="1 2">
    <name type="scientific">Enterobacter quasihormaechei</name>
    <dbReference type="NCBI Taxonomy" id="2529382"/>
    <lineage>
        <taxon>Bacteria</taxon>
        <taxon>Pseudomonadati</taxon>
        <taxon>Pseudomonadota</taxon>
        <taxon>Gammaproteobacteria</taxon>
        <taxon>Enterobacterales</taxon>
        <taxon>Enterobacteriaceae</taxon>
        <taxon>Enterobacter</taxon>
    </lineage>
</organism>
<name>A0ABU9PLE4_9ENTR</name>
<proteinExistence type="predicted"/>
<evidence type="ECO:0000313" key="2">
    <source>
        <dbReference type="Proteomes" id="UP001490940"/>
    </source>
</evidence>
<dbReference type="EMBL" id="JBCGUG010000017">
    <property type="protein sequence ID" value="MEM0706463.1"/>
    <property type="molecule type" value="Genomic_DNA"/>
</dbReference>
<comment type="caution">
    <text evidence="1">The sequence shown here is derived from an EMBL/GenBank/DDBJ whole genome shotgun (WGS) entry which is preliminary data.</text>
</comment>
<protein>
    <submittedName>
        <fullName evidence="1">Uncharacterized protein</fullName>
    </submittedName>
</protein>
<evidence type="ECO:0000313" key="1">
    <source>
        <dbReference type="EMBL" id="MEM0706463.1"/>
    </source>
</evidence>
<sequence length="62" mass="7061">MKEGYYWIRHNECVQIAYYSHGKTEDMLTGKIIHGVWHLFHGFDICDNGEAIVLTGPIAPPS</sequence>
<gene>
    <name evidence="1" type="ORF">AAGT82_18840</name>
</gene>
<accession>A0ABU9PLE4</accession>
<dbReference type="Proteomes" id="UP001490940">
    <property type="component" value="Unassembled WGS sequence"/>
</dbReference>